<dbReference type="GO" id="GO:0004822">
    <property type="term" value="F:isoleucine-tRNA ligase activity"/>
    <property type="evidence" value="ECO:0007669"/>
    <property type="project" value="InterPro"/>
</dbReference>
<dbReference type="EMBL" id="BART01033566">
    <property type="protein sequence ID" value="GAH08715.1"/>
    <property type="molecule type" value="Genomic_DNA"/>
</dbReference>
<evidence type="ECO:0008006" key="2">
    <source>
        <dbReference type="Google" id="ProtNLM"/>
    </source>
</evidence>
<dbReference type="GO" id="GO:0005524">
    <property type="term" value="F:ATP binding"/>
    <property type="evidence" value="ECO:0007669"/>
    <property type="project" value="InterPro"/>
</dbReference>
<evidence type="ECO:0000313" key="1">
    <source>
        <dbReference type="EMBL" id="GAH08715.1"/>
    </source>
</evidence>
<feature type="non-terminal residue" evidence="1">
    <location>
        <position position="1"/>
    </location>
</feature>
<accession>X1DKA8</accession>
<protein>
    <recommendedName>
        <fullName evidence="2">Isoleucine--tRNA ligase</fullName>
    </recommendedName>
</protein>
<dbReference type="InterPro" id="IPR009080">
    <property type="entry name" value="tRNAsynth_Ia_anticodon-bd"/>
</dbReference>
<dbReference type="GO" id="GO:0006428">
    <property type="term" value="P:isoleucyl-tRNA aminoacylation"/>
    <property type="evidence" value="ECO:0007669"/>
    <property type="project" value="TreeGrafter"/>
</dbReference>
<reference evidence="1" key="1">
    <citation type="journal article" date="2014" name="Front. Microbiol.">
        <title>High frequency of phylogenetically diverse reductive dehalogenase-homologous genes in deep subseafloor sedimentary metagenomes.</title>
        <authorList>
            <person name="Kawai M."/>
            <person name="Futagami T."/>
            <person name="Toyoda A."/>
            <person name="Takaki Y."/>
            <person name="Nishi S."/>
            <person name="Hori S."/>
            <person name="Arai W."/>
            <person name="Tsubouchi T."/>
            <person name="Morono Y."/>
            <person name="Uchiyama I."/>
            <person name="Ito T."/>
            <person name="Fujiyama A."/>
            <person name="Inagaki F."/>
            <person name="Takami H."/>
        </authorList>
    </citation>
    <scope>NUCLEOTIDE SEQUENCE</scope>
    <source>
        <strain evidence="1">Expedition CK06-06</strain>
    </source>
</reference>
<dbReference type="PANTHER" id="PTHR42780">
    <property type="entry name" value="SOLEUCYL-TRNA SYNTHETASE"/>
    <property type="match status" value="1"/>
</dbReference>
<gene>
    <name evidence="1" type="ORF">S01H4_57631</name>
</gene>
<sequence length="157" mass="17770">AELEKEGKFELDVDEKSIQITLEDVEIISEDIPGWLVTNDGPLTVALDVTVTDELKKEGIAREFINRIQNLRKESGFNVTDKINVQIQKQASINTAIEKYANYIGSQTLALSVVLVDDLNENKAFHLELDDKFIIMFREICEMDRLIGILSCSLIKI</sequence>
<dbReference type="InterPro" id="IPR023586">
    <property type="entry name" value="Ile-tRNA-ligase_type2"/>
</dbReference>
<organism evidence="1">
    <name type="scientific">marine sediment metagenome</name>
    <dbReference type="NCBI Taxonomy" id="412755"/>
    <lineage>
        <taxon>unclassified sequences</taxon>
        <taxon>metagenomes</taxon>
        <taxon>ecological metagenomes</taxon>
    </lineage>
</organism>
<dbReference type="Pfam" id="PF19302">
    <property type="entry name" value="DUF5915"/>
    <property type="match status" value="1"/>
</dbReference>
<dbReference type="AlphaFoldDB" id="X1DKA8"/>
<proteinExistence type="predicted"/>
<dbReference type="PANTHER" id="PTHR42780:SF1">
    <property type="entry name" value="ISOLEUCINE--TRNA LIGASE, CYTOPLASMIC"/>
    <property type="match status" value="1"/>
</dbReference>
<dbReference type="SUPFAM" id="SSF47323">
    <property type="entry name" value="Anticodon-binding domain of a subclass of class I aminoacyl-tRNA synthetases"/>
    <property type="match status" value="1"/>
</dbReference>
<comment type="caution">
    <text evidence="1">The sequence shown here is derived from an EMBL/GenBank/DDBJ whole genome shotgun (WGS) entry which is preliminary data.</text>
</comment>
<name>X1DKA8_9ZZZZ</name>